<dbReference type="PANTHER" id="PTHR47987">
    <property type="entry name" value="OS08G0249100 PROTEIN"/>
    <property type="match status" value="1"/>
</dbReference>
<keyword evidence="3" id="KW-1185">Reference proteome</keyword>
<dbReference type="GO" id="GO:0004672">
    <property type="term" value="F:protein kinase activity"/>
    <property type="evidence" value="ECO:0007669"/>
    <property type="project" value="InterPro"/>
</dbReference>
<accession>A0A8S0UWG8</accession>
<feature type="domain" description="Protein kinase" evidence="1">
    <location>
        <begin position="1"/>
        <end position="162"/>
    </location>
</feature>
<name>A0A8S0UWG8_OLEEU</name>
<dbReference type="Gene3D" id="3.30.200.20">
    <property type="entry name" value="Phosphorylase Kinase, domain 1"/>
    <property type="match status" value="1"/>
</dbReference>
<dbReference type="Gramene" id="OE9A077999T1">
    <property type="protein sequence ID" value="OE9A077999C1"/>
    <property type="gene ID" value="OE9A077999"/>
</dbReference>
<dbReference type="OrthoDB" id="2015071at2759"/>
<keyword evidence="2" id="KW-0418">Kinase</keyword>
<gene>
    <name evidence="2" type="ORF">OLEA9_A077999</name>
</gene>
<reference evidence="2 3" key="1">
    <citation type="submission" date="2019-12" db="EMBL/GenBank/DDBJ databases">
        <authorList>
            <person name="Alioto T."/>
            <person name="Alioto T."/>
            <person name="Gomez Garrido J."/>
        </authorList>
    </citation>
    <scope>NUCLEOTIDE SEQUENCE [LARGE SCALE GENOMIC DNA]</scope>
</reference>
<keyword evidence="2" id="KW-0675">Receptor</keyword>
<dbReference type="PROSITE" id="PS50011">
    <property type="entry name" value="PROTEIN_KINASE_DOM"/>
    <property type="match status" value="1"/>
</dbReference>
<proteinExistence type="predicted"/>
<dbReference type="AlphaFoldDB" id="A0A8S0UWG8"/>
<comment type="caution">
    <text evidence="2">The sequence shown here is derived from an EMBL/GenBank/DDBJ whole genome shotgun (WGS) entry which is preliminary data.</text>
</comment>
<dbReference type="InterPro" id="IPR000719">
    <property type="entry name" value="Prot_kinase_dom"/>
</dbReference>
<dbReference type="GO" id="GO:0005524">
    <property type="term" value="F:ATP binding"/>
    <property type="evidence" value="ECO:0007669"/>
    <property type="project" value="InterPro"/>
</dbReference>
<dbReference type="Gene3D" id="1.10.510.10">
    <property type="entry name" value="Transferase(Phosphotransferase) domain 1"/>
    <property type="match status" value="1"/>
</dbReference>
<dbReference type="SUPFAM" id="SSF56112">
    <property type="entry name" value="Protein kinase-like (PK-like)"/>
    <property type="match status" value="1"/>
</dbReference>
<dbReference type="InterPro" id="IPR046958">
    <property type="entry name" value="RBK1/2/STUNTED"/>
</dbReference>
<keyword evidence="2" id="KW-0808">Transferase</keyword>
<sequence>MHLHPYRPNLPNFHLIKSQLKRRLKALGLSVLPPLIDPNLLNCFKSTWKNFSFSELQAATDNLSHENLIGVGGYSEVSWGCSRMIRATPINKEEDYISELGGQKEKLAWCLRFKIALGVASGNSYLHEGCERRTIHRGIKSDNVLLAEDFQPKVIRLKHAPR</sequence>
<dbReference type="EMBL" id="CACTIH010009065">
    <property type="protein sequence ID" value="CAA3022139.1"/>
    <property type="molecule type" value="Genomic_DNA"/>
</dbReference>
<dbReference type="Proteomes" id="UP000594638">
    <property type="component" value="Unassembled WGS sequence"/>
</dbReference>
<evidence type="ECO:0000313" key="3">
    <source>
        <dbReference type="Proteomes" id="UP000594638"/>
    </source>
</evidence>
<dbReference type="PANTHER" id="PTHR47987:SF13">
    <property type="entry name" value="RECEPTOR-LIKE CYTOSOLIC SERINE_THREONINE-PROTEIN KINASE RBK2"/>
    <property type="match status" value="1"/>
</dbReference>
<protein>
    <submittedName>
        <fullName evidence="2">Receptor-like cytosolic serine threonine- kinase RBK2</fullName>
    </submittedName>
</protein>
<dbReference type="InterPro" id="IPR011009">
    <property type="entry name" value="Kinase-like_dom_sf"/>
</dbReference>
<organism evidence="2 3">
    <name type="scientific">Olea europaea subsp. europaea</name>
    <dbReference type="NCBI Taxonomy" id="158383"/>
    <lineage>
        <taxon>Eukaryota</taxon>
        <taxon>Viridiplantae</taxon>
        <taxon>Streptophyta</taxon>
        <taxon>Embryophyta</taxon>
        <taxon>Tracheophyta</taxon>
        <taxon>Spermatophyta</taxon>
        <taxon>Magnoliopsida</taxon>
        <taxon>eudicotyledons</taxon>
        <taxon>Gunneridae</taxon>
        <taxon>Pentapetalae</taxon>
        <taxon>asterids</taxon>
        <taxon>lamiids</taxon>
        <taxon>Lamiales</taxon>
        <taxon>Oleaceae</taxon>
        <taxon>Oleeae</taxon>
        <taxon>Olea</taxon>
    </lineage>
</organism>
<evidence type="ECO:0000313" key="2">
    <source>
        <dbReference type="EMBL" id="CAA3022139.1"/>
    </source>
</evidence>
<evidence type="ECO:0000259" key="1">
    <source>
        <dbReference type="PROSITE" id="PS50011"/>
    </source>
</evidence>